<name>A0A923HHC7_9FLAO</name>
<dbReference type="Pfam" id="PF18962">
    <property type="entry name" value="Por_Secre_tail"/>
    <property type="match status" value="1"/>
</dbReference>
<evidence type="ECO:0000259" key="2">
    <source>
        <dbReference type="Pfam" id="PF07593"/>
    </source>
</evidence>
<evidence type="ECO:0000259" key="3">
    <source>
        <dbReference type="Pfam" id="PF18962"/>
    </source>
</evidence>
<dbReference type="PANTHER" id="PTHR16026">
    <property type="entry name" value="CARTILAGE ACIDIC PROTEIN 1"/>
    <property type="match status" value="1"/>
</dbReference>
<organism evidence="5 6">
    <name type="scientific">Hyunsoonleella aquatilis</name>
    <dbReference type="NCBI Taxonomy" id="2762758"/>
    <lineage>
        <taxon>Bacteria</taxon>
        <taxon>Pseudomonadati</taxon>
        <taxon>Bacteroidota</taxon>
        <taxon>Flavobacteriia</taxon>
        <taxon>Flavobacteriales</taxon>
        <taxon>Flavobacteriaceae</taxon>
    </lineage>
</organism>
<dbReference type="InterPro" id="IPR013517">
    <property type="entry name" value="FG-GAP"/>
</dbReference>
<dbReference type="CDD" id="cd03398">
    <property type="entry name" value="PAP2_haloperoxidase"/>
    <property type="match status" value="1"/>
</dbReference>
<dbReference type="NCBIfam" id="TIGR04183">
    <property type="entry name" value="Por_Secre_tail"/>
    <property type="match status" value="1"/>
</dbReference>
<accession>A0A923HHC7</accession>
<dbReference type="PANTHER" id="PTHR16026:SF0">
    <property type="entry name" value="CARTILAGE ACIDIC PROTEIN 1"/>
    <property type="match status" value="1"/>
</dbReference>
<comment type="caution">
    <text evidence="5">The sequence shown here is derived from an EMBL/GenBank/DDBJ whole genome shotgun (WGS) entry which is preliminary data.</text>
</comment>
<evidence type="ECO:0000259" key="4">
    <source>
        <dbReference type="Pfam" id="PF21167"/>
    </source>
</evidence>
<dbReference type="Pfam" id="PF13517">
    <property type="entry name" value="FG-GAP_3"/>
    <property type="match status" value="3"/>
</dbReference>
<dbReference type="InterPro" id="IPR049283">
    <property type="entry name" value="DUF6851"/>
</dbReference>
<evidence type="ECO:0000313" key="5">
    <source>
        <dbReference type="EMBL" id="MBC3759360.1"/>
    </source>
</evidence>
<dbReference type="EMBL" id="JACNMF010000004">
    <property type="protein sequence ID" value="MBC3759360.1"/>
    <property type="molecule type" value="Genomic_DNA"/>
</dbReference>
<dbReference type="SUPFAM" id="SSF48317">
    <property type="entry name" value="Acid phosphatase/Vanadium-dependent haloperoxidase"/>
    <property type="match status" value="1"/>
</dbReference>
<reference evidence="5" key="1">
    <citation type="submission" date="2020-08" db="EMBL/GenBank/DDBJ databases">
        <title>Hyunsoonleella sp. strain SJ7 genome sequencing and assembly.</title>
        <authorList>
            <person name="Kim I."/>
        </authorList>
    </citation>
    <scope>NUCLEOTIDE SEQUENCE</scope>
    <source>
        <strain evidence="5">SJ7</strain>
    </source>
</reference>
<dbReference type="Proteomes" id="UP000656244">
    <property type="component" value="Unassembled WGS sequence"/>
</dbReference>
<dbReference type="InterPro" id="IPR036938">
    <property type="entry name" value="PAP2/HPO_sf"/>
</dbReference>
<dbReference type="SUPFAM" id="SSF69318">
    <property type="entry name" value="Integrin alpha N-terminal domain"/>
    <property type="match status" value="1"/>
</dbReference>
<dbReference type="Gene3D" id="2.130.10.130">
    <property type="entry name" value="Integrin alpha, N-terminal"/>
    <property type="match status" value="2"/>
</dbReference>
<dbReference type="InterPro" id="IPR026444">
    <property type="entry name" value="Secre_tail"/>
</dbReference>
<dbReference type="Pfam" id="PF07593">
    <property type="entry name" value="UnbV_ASPIC"/>
    <property type="match status" value="1"/>
</dbReference>
<gene>
    <name evidence="5" type="ORF">H7U19_13155</name>
</gene>
<sequence>MKRVIILLFLLHFSVLHLFPQQFKEISSEARLNNISKSNAISVADYDQDGLLDIFIVARLEFDENNPNSYSKLFKNIGNGSFINVTEDAKLNEFVFQESSQLETRSLGNKIGASWGDFNNDSYPDLFLSGVSFNHLFKNNRDGTFTEITASANIPQFCQTCTTTSSLWFDHNKDGYLDLFLTDYTNREPNRIYINNQDETFNLLESNVNDLISISYSSIPIDVNNDGELDIYVANDFDRNNFLFIKNNDNYIEDAQNYSLLDPFDGMGLATPDFNNDGLFDLFVTNINENGFYVNKGNGIFEDESETYGVKETEWAWGVVFADFDNDGYEDLYIANGVATTLQPNYYFKNVPSGNNNRAFENQSSNFSDFGRTTISKCIADFDFDNDGDLDLIVGDFESNLQFYENTLDGDNNWVKIVLEGTISNKNAFGSIVKLKSNNNNQQRLYHGSRFLSQSVTPVHFGIEKASTIDEISVKWPNGLEETYFNIPANNTILLTENEGITFIDNTDITPIFGCTDVNACNYNSEATQNDNSCTYLTGPSITGTTTPSPLSIHDYTVPSGIYSQYEWTVENGRLISEPNSNSISIEWGIADKGTIRLVAQNGDCSTQEVNLSVDISYAPSTTNKHSVARLWNEVLLEAIRNDFARPTVHARNLFHTSIAMYDAWALYNLDTSTPYFSDEYDATKIPSFDNEEEKLDAQVKTISYAVFNILKHRFRNSPKFGETSEIMEGLMLLLELNPSNTKLDYSDGDPIALGNYIASRIIDFGLSDGANETNDYGNQYYNSVNPALVPYEDGNSKIVDGNRWQPLLLDVFIDQSGNLVTDNTAIEFLSPEWGNVVPFSLNETLRTELQRNGNNYNVYHDPGPPPYLSLTSQSAESDAYKWGNALVSVWGAHLDPADNVLWDISPASIGNIDSSLFPEDFSGYPNFYNLLEGGDIGNGRSVNPVTNAPYPAQMVPRGDYARVLAEFWADGPDSETPPGHWFTILNYVSDHPDLDKKIMGEGETLDNLEWDVKSYFILGGGMHDSAIAAWSVKGWYDYVRPISAIRYMAENGQSTDPSKSNYNIGGIPLIEGYIELVESGDPLEGSMQENIGKIKLYTWRGHDFINDPKTDTAGVGWILAEDWWPYQRPSFVTPPFAGFVSGHSTYSRAAAEIMTLITGDEYFPGGVGEFIAKKNEFLVFEEGPSVDVKLQWATYRDASDQCSLSRIWGGIHPPADDIPGRLIGEKIGKEVVSHALPYFSAKQINQEGEVKIYPNPISEGVINISNTQPTDNFTLFDIRGGRIEIENVQYDELSRTTRIDLPPSIASGVYIISINSSAKLIVCN</sequence>
<dbReference type="InterPro" id="IPR016119">
    <property type="entry name" value="Br/Cl_peroxidase_C"/>
</dbReference>
<evidence type="ECO:0000256" key="1">
    <source>
        <dbReference type="ARBA" id="ARBA00022729"/>
    </source>
</evidence>
<proteinExistence type="predicted"/>
<feature type="domain" description="Secretion system C-terminal sorting" evidence="3">
    <location>
        <begin position="1253"/>
        <end position="1319"/>
    </location>
</feature>
<dbReference type="GO" id="GO:0004601">
    <property type="term" value="F:peroxidase activity"/>
    <property type="evidence" value="ECO:0007669"/>
    <property type="project" value="InterPro"/>
</dbReference>
<dbReference type="RefSeq" id="WP_186563093.1">
    <property type="nucleotide sequence ID" value="NZ_JACNMF010000004.1"/>
</dbReference>
<feature type="domain" description="DUF6851" evidence="4">
    <location>
        <begin position="659"/>
        <end position="807"/>
    </location>
</feature>
<protein>
    <submittedName>
        <fullName evidence="5">VCBS repeat-containing protein</fullName>
    </submittedName>
</protein>
<dbReference type="Gene3D" id="1.10.606.10">
    <property type="entry name" value="Vanadium-containing Chloroperoxidase, domain 2"/>
    <property type="match status" value="1"/>
</dbReference>
<evidence type="ECO:0000313" key="6">
    <source>
        <dbReference type="Proteomes" id="UP000656244"/>
    </source>
</evidence>
<dbReference type="Pfam" id="PF21167">
    <property type="entry name" value="DUF6851"/>
    <property type="match status" value="1"/>
</dbReference>
<keyword evidence="6" id="KW-1185">Reference proteome</keyword>
<dbReference type="InterPro" id="IPR011519">
    <property type="entry name" value="UnbV_ASPIC"/>
</dbReference>
<dbReference type="InterPro" id="IPR027039">
    <property type="entry name" value="Crtac1"/>
</dbReference>
<dbReference type="InterPro" id="IPR028994">
    <property type="entry name" value="Integrin_alpha_N"/>
</dbReference>
<keyword evidence="1" id="KW-0732">Signal</keyword>
<feature type="domain" description="ASPIC/UnbV" evidence="2">
    <location>
        <begin position="428"/>
        <end position="493"/>
    </location>
</feature>